<evidence type="ECO:0000313" key="3">
    <source>
        <dbReference type="EMBL" id="WXG66729.1"/>
    </source>
</evidence>
<dbReference type="Proteomes" id="UP001432000">
    <property type="component" value="Chromosome"/>
</dbReference>
<dbReference type="SUPFAM" id="SSF53850">
    <property type="entry name" value="Periplasmic binding protein-like II"/>
    <property type="match status" value="1"/>
</dbReference>
<feature type="signal peptide" evidence="1">
    <location>
        <begin position="1"/>
        <end position="19"/>
    </location>
</feature>
<evidence type="ECO:0000313" key="4">
    <source>
        <dbReference type="Proteomes" id="UP001432000"/>
    </source>
</evidence>
<accession>A0ABZ2PCY6</accession>
<dbReference type="PROSITE" id="PS51257">
    <property type="entry name" value="PROKAR_LIPOPROTEIN"/>
    <property type="match status" value="1"/>
</dbReference>
<sequence>MSRWNGVSVVGSAPRVLTAAIVALTLAGCAADTQERATIVVGAGENVTGAVLAHIYAGAVRSAGVTAEVKEGLGERSDYVAALDGGEISLVPDFTGDLLHTFDSLSGATEAEDVFVDLNRSLPEGLSVGDYALAEDRMAIAVSSSGPFAEVSSLSDFAPSCSDAVVGIVEKSSGIEPMEIGMQLGPVYGCSFTEFTVYPDSESAVSALDSGEVDALALRTSSFGPLAADLSTLDDDESAIIAQNVVPLMRDGALDDAAFATLGVVAGELTTADLAEMIGEVRSGANSGDVAARWLGEHNL</sequence>
<dbReference type="Gene3D" id="3.40.190.120">
    <property type="entry name" value="Osmoprotection protein (prox), domain 2"/>
    <property type="match status" value="1"/>
</dbReference>
<protein>
    <submittedName>
        <fullName evidence="3">Glycine betaine ABC transporter substrate-binding protein</fullName>
    </submittedName>
</protein>
<reference evidence="3 4" key="1">
    <citation type="submission" date="2024-03" db="EMBL/GenBank/DDBJ databases">
        <title>Natural products discovery in diverse microorganisms through a two-stage MS feature dereplication strategy.</title>
        <authorList>
            <person name="Zhang R."/>
        </authorList>
    </citation>
    <scope>NUCLEOTIDE SEQUENCE [LARGE SCALE GENOMIC DNA]</scope>
    <source>
        <strain evidence="3 4">18930</strain>
    </source>
</reference>
<dbReference type="Gene3D" id="3.40.190.10">
    <property type="entry name" value="Periplasmic binding protein-like II"/>
    <property type="match status" value="1"/>
</dbReference>
<gene>
    <name evidence="3" type="ORF">WDS16_15705</name>
</gene>
<keyword evidence="4" id="KW-1185">Reference proteome</keyword>
<dbReference type="InterPro" id="IPR007210">
    <property type="entry name" value="ABC_Gly_betaine_transp_sub-bd"/>
</dbReference>
<feature type="domain" description="ABC-type glycine betaine transport system substrate-binding" evidence="2">
    <location>
        <begin position="38"/>
        <end position="296"/>
    </location>
</feature>
<feature type="chain" id="PRO_5046528244" evidence="1">
    <location>
        <begin position="20"/>
        <end position="300"/>
    </location>
</feature>
<evidence type="ECO:0000256" key="1">
    <source>
        <dbReference type="SAM" id="SignalP"/>
    </source>
</evidence>
<proteinExistence type="predicted"/>
<dbReference type="RefSeq" id="WP_338886172.1">
    <property type="nucleotide sequence ID" value="NZ_CP147846.1"/>
</dbReference>
<organism evidence="3 4">
    <name type="scientific">Rhodococcus sovatensis</name>
    <dbReference type="NCBI Taxonomy" id="1805840"/>
    <lineage>
        <taxon>Bacteria</taxon>
        <taxon>Bacillati</taxon>
        <taxon>Actinomycetota</taxon>
        <taxon>Actinomycetes</taxon>
        <taxon>Mycobacteriales</taxon>
        <taxon>Nocardiaceae</taxon>
        <taxon>Rhodococcus</taxon>
    </lineage>
</organism>
<evidence type="ECO:0000259" key="2">
    <source>
        <dbReference type="Pfam" id="PF04069"/>
    </source>
</evidence>
<dbReference type="EMBL" id="CP147846">
    <property type="protein sequence ID" value="WXG66729.1"/>
    <property type="molecule type" value="Genomic_DNA"/>
</dbReference>
<dbReference type="Pfam" id="PF04069">
    <property type="entry name" value="OpuAC"/>
    <property type="match status" value="1"/>
</dbReference>
<keyword evidence="1" id="KW-0732">Signal</keyword>
<name>A0ABZ2PCY6_9NOCA</name>